<dbReference type="Pfam" id="PF12760">
    <property type="entry name" value="Zn_ribbon_IS1595"/>
    <property type="match status" value="1"/>
</dbReference>
<dbReference type="OrthoDB" id="271821at2"/>
<accession>A0A2U2BSL6</accession>
<dbReference type="RefSeq" id="WP_109253228.1">
    <property type="nucleotide sequence ID" value="NZ_QEXV01000004.1"/>
</dbReference>
<feature type="domain" description="ISXO2-like transposase" evidence="2">
    <location>
        <begin position="133"/>
        <end position="284"/>
    </location>
</feature>
<dbReference type="Proteomes" id="UP000245168">
    <property type="component" value="Unassembled WGS sequence"/>
</dbReference>
<evidence type="ECO:0000313" key="3">
    <source>
        <dbReference type="EMBL" id="PWE17004.1"/>
    </source>
</evidence>
<dbReference type="InterPro" id="IPR024442">
    <property type="entry name" value="Transposase_Zn_ribbon"/>
</dbReference>
<sequence length="328" mass="36954">MAFNLTDPIFHDEDAARAHLEALRWPNGPVCPYCGETEKVKALGGKSMGPGWHHCGACRKKFTVRVGTVYERSKVPLHKWLLATQMMASSKKGVSAHQLHRTLGVTYKTAWFMAHRIREAMREDLPEGGMGGSGPVEADETYFGSVENKRTTRTSGQKFIHSKQGRGPANKRCVIALVERGGTARTFHVPQATKEIVGAILFQNVRREAKLYTDESKLYHLPGKQYAEHSMVKHSVGEYARGPVHTNTVEGYFSIFKRGMKGIYQHCAEKHLHRYLAEYDFRYNHRTALGVNDEERRDAIVRGGEGKRLTYRRTATFHRPAGEGLGIC</sequence>
<gene>
    <name evidence="3" type="ORF">DDZ18_09880</name>
</gene>
<name>A0A2U2BSL6_9PROT</name>
<dbReference type="InterPro" id="IPR024445">
    <property type="entry name" value="Tnp_ISXO2-like"/>
</dbReference>
<dbReference type="PANTHER" id="PTHR47163:SF2">
    <property type="entry name" value="SI:DKEY-17M8.2"/>
    <property type="match status" value="1"/>
</dbReference>
<protein>
    <submittedName>
        <fullName evidence="3">IS1595 family transposase</fullName>
    </submittedName>
</protein>
<comment type="caution">
    <text evidence="3">The sequence shown here is derived from an EMBL/GenBank/DDBJ whole genome shotgun (WGS) entry which is preliminary data.</text>
</comment>
<evidence type="ECO:0000313" key="4">
    <source>
        <dbReference type="Proteomes" id="UP000245168"/>
    </source>
</evidence>
<dbReference type="SMART" id="SM01126">
    <property type="entry name" value="DDE_Tnp_IS1595"/>
    <property type="match status" value="1"/>
</dbReference>
<dbReference type="EMBL" id="QEXV01000004">
    <property type="protein sequence ID" value="PWE17004.1"/>
    <property type="molecule type" value="Genomic_DNA"/>
</dbReference>
<organism evidence="3 4">
    <name type="scientific">Marinicauda salina</name>
    <dbReference type="NCBI Taxonomy" id="2135793"/>
    <lineage>
        <taxon>Bacteria</taxon>
        <taxon>Pseudomonadati</taxon>
        <taxon>Pseudomonadota</taxon>
        <taxon>Alphaproteobacteria</taxon>
        <taxon>Maricaulales</taxon>
        <taxon>Maricaulaceae</taxon>
        <taxon>Marinicauda</taxon>
    </lineage>
</organism>
<dbReference type="InterPro" id="IPR053164">
    <property type="entry name" value="IS1016-like_transposase"/>
</dbReference>
<dbReference type="AlphaFoldDB" id="A0A2U2BSL6"/>
<evidence type="ECO:0000256" key="1">
    <source>
        <dbReference type="SAM" id="MobiDB-lite"/>
    </source>
</evidence>
<dbReference type="Pfam" id="PF12762">
    <property type="entry name" value="DDE_Tnp_IS1595"/>
    <property type="match status" value="1"/>
</dbReference>
<dbReference type="NCBIfam" id="NF033547">
    <property type="entry name" value="transpos_IS1595"/>
    <property type="match status" value="1"/>
</dbReference>
<evidence type="ECO:0000259" key="2">
    <source>
        <dbReference type="SMART" id="SM01126"/>
    </source>
</evidence>
<proteinExistence type="predicted"/>
<feature type="region of interest" description="Disordered" evidence="1">
    <location>
        <begin position="146"/>
        <end position="165"/>
    </location>
</feature>
<reference evidence="4" key="1">
    <citation type="submission" date="2018-05" db="EMBL/GenBank/DDBJ databases">
        <authorList>
            <person name="Liu B.-T."/>
        </authorList>
    </citation>
    <scope>NUCLEOTIDE SEQUENCE [LARGE SCALE GENOMIC DNA]</scope>
    <source>
        <strain evidence="4">WD6-1</strain>
    </source>
</reference>
<keyword evidence="4" id="KW-1185">Reference proteome</keyword>
<dbReference type="PANTHER" id="PTHR47163">
    <property type="entry name" value="DDE_TNP_IS1595 DOMAIN-CONTAINING PROTEIN"/>
    <property type="match status" value="1"/>
</dbReference>